<accession>A0A8H6IGR3</accession>
<dbReference type="Proteomes" id="UP000521943">
    <property type="component" value="Unassembled WGS sequence"/>
</dbReference>
<proteinExistence type="predicted"/>
<reference evidence="1 2" key="1">
    <citation type="submission" date="2020-07" db="EMBL/GenBank/DDBJ databases">
        <title>Comparative genomics of pyrophilous fungi reveals a link between fire events and developmental genes.</title>
        <authorList>
            <consortium name="DOE Joint Genome Institute"/>
            <person name="Steindorff A.S."/>
            <person name="Carver A."/>
            <person name="Calhoun S."/>
            <person name="Stillman K."/>
            <person name="Liu H."/>
            <person name="Lipzen A."/>
            <person name="Pangilinan J."/>
            <person name="Labutti K."/>
            <person name="Bruns T.D."/>
            <person name="Grigoriev I.V."/>
        </authorList>
    </citation>
    <scope>NUCLEOTIDE SEQUENCE [LARGE SCALE GENOMIC DNA]</scope>
    <source>
        <strain evidence="1 2">CBS 144469</strain>
    </source>
</reference>
<protein>
    <submittedName>
        <fullName evidence="1">Uncharacterized protein</fullName>
    </submittedName>
</protein>
<dbReference type="EMBL" id="JACGCI010000002">
    <property type="protein sequence ID" value="KAF6765345.1"/>
    <property type="molecule type" value="Genomic_DNA"/>
</dbReference>
<dbReference type="AlphaFoldDB" id="A0A8H6IGR3"/>
<organism evidence="1 2">
    <name type="scientific">Ephemerocybe angulata</name>
    <dbReference type="NCBI Taxonomy" id="980116"/>
    <lineage>
        <taxon>Eukaryota</taxon>
        <taxon>Fungi</taxon>
        <taxon>Dikarya</taxon>
        <taxon>Basidiomycota</taxon>
        <taxon>Agaricomycotina</taxon>
        <taxon>Agaricomycetes</taxon>
        <taxon>Agaricomycetidae</taxon>
        <taxon>Agaricales</taxon>
        <taxon>Agaricineae</taxon>
        <taxon>Psathyrellaceae</taxon>
        <taxon>Ephemerocybe</taxon>
    </lineage>
</organism>
<evidence type="ECO:0000313" key="2">
    <source>
        <dbReference type="Proteomes" id="UP000521943"/>
    </source>
</evidence>
<name>A0A8H6IGR3_9AGAR</name>
<sequence length="403" mass="44369">MTLNIPHGASRSMGITWKGPSRTFLGKISIWLGLSAQAQTRSCLGASSSSLASPFLRLQVVLGLVTALDYRWVELGEGGTSWIEGVREGFACLAQSMATPAVFPAKHPFSAHCIPNNLIEEPSLTCTRRAKRRRVLMTFIPESVKPARRSYSKFHRMGAQSSILFAVPRAGLELLAGVGMLYVTIDSDPRRADGRDAERDAIGFEGEWEGGYNLSRASIYGPLFCPATWSASDRSWSVLSAPYPVYSRPELQRRTLAPKKDGGLSLARVLIHPGLRFGSAERGWISQVHCPTLSCEPAYPMLLAERMCWTSFIVVTDEGTRTASPRSRYPISSLQKQYMAFEGSKVQPEDVVQGVCIVTASFTHVARLSAHILYQILKAVIFISYYVVSHHDPPALLSEDMKG</sequence>
<gene>
    <name evidence="1" type="ORF">DFP72DRAFT_839199</name>
</gene>
<evidence type="ECO:0000313" key="1">
    <source>
        <dbReference type="EMBL" id="KAF6765345.1"/>
    </source>
</evidence>
<keyword evidence="2" id="KW-1185">Reference proteome</keyword>
<comment type="caution">
    <text evidence="1">The sequence shown here is derived from an EMBL/GenBank/DDBJ whole genome shotgun (WGS) entry which is preliminary data.</text>
</comment>